<evidence type="ECO:0000313" key="4">
    <source>
        <dbReference type="Proteomes" id="UP000479756"/>
    </source>
</evidence>
<keyword evidence="2" id="KW-0472">Membrane</keyword>
<evidence type="ECO:0000313" key="3">
    <source>
        <dbReference type="EMBL" id="NEM90646.1"/>
    </source>
</evidence>
<keyword evidence="2" id="KW-1133">Transmembrane helix</keyword>
<sequence length="206" mass="21721">MSDPGEPDPRPRPQYGEYASPREQAAARGLPWPPATEPTTREASSPSAWGETLRQEPGSGMPGAGRPAGHPLPARTPLSSAGLFADRLVTGFLLALATINTVTGIGPLLSIGDAINPALRALKYPVLPHPEQLLGYGIALVVVSVVVYLATVLLAVRRTRRGRRAFWVPLLGFVVYFLATVAVMIVIVATDEQFAALLRSVPGGAG</sequence>
<evidence type="ECO:0000256" key="1">
    <source>
        <dbReference type="SAM" id="MobiDB-lite"/>
    </source>
</evidence>
<keyword evidence="2" id="KW-0812">Transmembrane</keyword>
<dbReference type="Proteomes" id="UP000479756">
    <property type="component" value="Unassembled WGS sequence"/>
</dbReference>
<organism evidence="3 4">
    <name type="scientific">Galbitalea soli</name>
    <dbReference type="NCBI Taxonomy" id="1268042"/>
    <lineage>
        <taxon>Bacteria</taxon>
        <taxon>Bacillati</taxon>
        <taxon>Actinomycetota</taxon>
        <taxon>Actinomycetes</taxon>
        <taxon>Micrococcales</taxon>
        <taxon>Microbacteriaceae</taxon>
        <taxon>Galbitalea</taxon>
    </lineage>
</organism>
<feature type="region of interest" description="Disordered" evidence="1">
    <location>
        <begin position="1"/>
        <end position="72"/>
    </location>
</feature>
<dbReference type="InterPro" id="IPR046231">
    <property type="entry name" value="DUF6264"/>
</dbReference>
<dbReference type="AlphaFoldDB" id="A0A7C9PM73"/>
<feature type="transmembrane region" description="Helical" evidence="2">
    <location>
        <begin position="133"/>
        <end position="156"/>
    </location>
</feature>
<feature type="transmembrane region" description="Helical" evidence="2">
    <location>
        <begin position="88"/>
        <end position="109"/>
    </location>
</feature>
<accession>A0A7C9PM73</accession>
<comment type="caution">
    <text evidence="3">The sequence shown here is derived from an EMBL/GenBank/DDBJ whole genome shotgun (WGS) entry which is preliminary data.</text>
</comment>
<feature type="compositionally biased region" description="Polar residues" evidence="1">
    <location>
        <begin position="37"/>
        <end position="47"/>
    </location>
</feature>
<keyword evidence="4" id="KW-1185">Reference proteome</keyword>
<name>A0A7C9PM73_9MICO</name>
<dbReference type="RefSeq" id="WP_163472275.1">
    <property type="nucleotide sequence ID" value="NZ_JAAGWZ010000001.1"/>
</dbReference>
<evidence type="ECO:0000256" key="2">
    <source>
        <dbReference type="SAM" id="Phobius"/>
    </source>
</evidence>
<dbReference type="EMBL" id="JAAGWZ010000001">
    <property type="protein sequence ID" value="NEM90646.1"/>
    <property type="molecule type" value="Genomic_DNA"/>
</dbReference>
<feature type="transmembrane region" description="Helical" evidence="2">
    <location>
        <begin position="168"/>
        <end position="189"/>
    </location>
</feature>
<dbReference type="Pfam" id="PF19779">
    <property type="entry name" value="DUF6264"/>
    <property type="match status" value="1"/>
</dbReference>
<gene>
    <name evidence="3" type="ORF">G3T37_04685</name>
</gene>
<reference evidence="3 4" key="1">
    <citation type="journal article" date="2014" name="Int. J. Syst. Evol. Microbiol.">
        <title>Description of Galbitalea soli gen. nov., sp. nov., and Frondihabitans sucicola sp. nov.</title>
        <authorList>
            <person name="Kim S.J."/>
            <person name="Lim J.M."/>
            <person name="Ahn J.H."/>
            <person name="Weon H.Y."/>
            <person name="Hamada M."/>
            <person name="Suzuki K."/>
            <person name="Ahn T.Y."/>
            <person name="Kwon S.W."/>
        </authorList>
    </citation>
    <scope>NUCLEOTIDE SEQUENCE [LARGE SCALE GENOMIC DNA]</scope>
    <source>
        <strain evidence="3 4">NBRC 108727</strain>
    </source>
</reference>
<protein>
    <submittedName>
        <fullName evidence="3">Uncharacterized protein</fullName>
    </submittedName>
</protein>
<proteinExistence type="predicted"/>